<proteinExistence type="predicted"/>
<dbReference type="PANTHER" id="PTHR43031">
    <property type="entry name" value="FAD-DEPENDENT OXIDOREDUCTASE"/>
    <property type="match status" value="1"/>
</dbReference>
<dbReference type="AlphaFoldDB" id="A0A1W9KS20"/>
<evidence type="ECO:0000259" key="1">
    <source>
        <dbReference type="PROSITE" id="PS50206"/>
    </source>
</evidence>
<dbReference type="InterPro" id="IPR050229">
    <property type="entry name" value="GlpE_sulfurtransferase"/>
</dbReference>
<dbReference type="PANTHER" id="PTHR43031:SF1">
    <property type="entry name" value="PYRIDINE NUCLEOTIDE-DISULPHIDE OXIDOREDUCTASE"/>
    <property type="match status" value="1"/>
</dbReference>
<organism evidence="2 3">
    <name type="scientific">Rhodoferax ferrireducens</name>
    <dbReference type="NCBI Taxonomy" id="192843"/>
    <lineage>
        <taxon>Bacteria</taxon>
        <taxon>Pseudomonadati</taxon>
        <taxon>Pseudomonadota</taxon>
        <taxon>Betaproteobacteria</taxon>
        <taxon>Burkholderiales</taxon>
        <taxon>Comamonadaceae</taxon>
        <taxon>Rhodoferax</taxon>
    </lineage>
</organism>
<dbReference type="InterPro" id="IPR036873">
    <property type="entry name" value="Rhodanese-like_dom_sf"/>
</dbReference>
<evidence type="ECO:0000313" key="3">
    <source>
        <dbReference type="Proteomes" id="UP000192505"/>
    </source>
</evidence>
<sequence length="86" mass="9276">MLPELRKNGAILIDVRSPGEFAQANAPGTINIPLQDLGSRLSEIPKSAPVVVGCASGSRSGMARMMLKRQGYQNVYNIGSWSKFLN</sequence>
<dbReference type="CDD" id="cd00158">
    <property type="entry name" value="RHOD"/>
    <property type="match status" value="1"/>
</dbReference>
<comment type="caution">
    <text evidence="2">The sequence shown here is derived from an EMBL/GenBank/DDBJ whole genome shotgun (WGS) entry which is preliminary data.</text>
</comment>
<accession>A0A1W9KS20</accession>
<protein>
    <submittedName>
        <fullName evidence="2">Rhodanese</fullName>
    </submittedName>
</protein>
<dbReference type="Proteomes" id="UP000192505">
    <property type="component" value="Unassembled WGS sequence"/>
</dbReference>
<dbReference type="SUPFAM" id="SSF52821">
    <property type="entry name" value="Rhodanese/Cell cycle control phosphatase"/>
    <property type="match status" value="1"/>
</dbReference>
<name>A0A1W9KS20_9BURK</name>
<dbReference type="Gene3D" id="3.40.250.10">
    <property type="entry name" value="Rhodanese-like domain"/>
    <property type="match status" value="1"/>
</dbReference>
<evidence type="ECO:0000313" key="2">
    <source>
        <dbReference type="EMBL" id="OQW86729.1"/>
    </source>
</evidence>
<dbReference type="PROSITE" id="PS50206">
    <property type="entry name" value="RHODANESE_3"/>
    <property type="match status" value="1"/>
</dbReference>
<gene>
    <name evidence="2" type="ORF">BWK72_16655</name>
</gene>
<feature type="domain" description="Rhodanese" evidence="1">
    <location>
        <begin position="6"/>
        <end position="86"/>
    </location>
</feature>
<dbReference type="InterPro" id="IPR001763">
    <property type="entry name" value="Rhodanese-like_dom"/>
</dbReference>
<dbReference type="EMBL" id="MTEI01000014">
    <property type="protein sequence ID" value="OQW86729.1"/>
    <property type="molecule type" value="Genomic_DNA"/>
</dbReference>
<reference evidence="2 3" key="1">
    <citation type="submission" date="2017-01" db="EMBL/GenBank/DDBJ databases">
        <title>Novel large sulfur bacteria in the metagenomes of groundwater-fed chemosynthetic microbial mats in the Lake Huron basin.</title>
        <authorList>
            <person name="Sharrar A.M."/>
            <person name="Flood B.E."/>
            <person name="Bailey J.V."/>
            <person name="Jones D.S."/>
            <person name="Biddanda B."/>
            <person name="Ruberg S.A."/>
            <person name="Marcus D.N."/>
            <person name="Dick G.J."/>
        </authorList>
    </citation>
    <scope>NUCLEOTIDE SEQUENCE [LARGE SCALE GENOMIC DNA]</scope>
    <source>
        <strain evidence="2">A7</strain>
    </source>
</reference>
<dbReference type="SMART" id="SM00450">
    <property type="entry name" value="RHOD"/>
    <property type="match status" value="1"/>
</dbReference>
<dbReference type="Pfam" id="PF00581">
    <property type="entry name" value="Rhodanese"/>
    <property type="match status" value="1"/>
</dbReference>